<protein>
    <recommendedName>
        <fullName evidence="2">Type 4 fimbrial biogenesis protein PilX N-terminal domain-containing protein</fullName>
    </recommendedName>
</protein>
<dbReference type="RefSeq" id="WP_164656718.1">
    <property type="nucleotide sequence ID" value="NZ_JAAIJR010000179.1"/>
</dbReference>
<dbReference type="EMBL" id="JAAIJR010000179">
    <property type="protein sequence ID" value="NEX23280.1"/>
    <property type="molecule type" value="Genomic_DNA"/>
</dbReference>
<keyword evidence="1" id="KW-0472">Membrane</keyword>
<dbReference type="InterPro" id="IPR025746">
    <property type="entry name" value="PilX_N_dom"/>
</dbReference>
<feature type="domain" description="Type 4 fimbrial biogenesis protein PilX N-terminal" evidence="2">
    <location>
        <begin position="18"/>
        <end position="67"/>
    </location>
</feature>
<dbReference type="Pfam" id="PF14341">
    <property type="entry name" value="PilX_N"/>
    <property type="match status" value="1"/>
</dbReference>
<feature type="transmembrane region" description="Helical" evidence="1">
    <location>
        <begin position="20"/>
        <end position="39"/>
    </location>
</feature>
<name>A0A6P1E0I3_9GAMM</name>
<evidence type="ECO:0000313" key="3">
    <source>
        <dbReference type="EMBL" id="NEX23280.1"/>
    </source>
</evidence>
<keyword evidence="1" id="KW-0812">Transmembrane</keyword>
<organism evidence="3 4">
    <name type="scientific">Thiorhodococcus mannitoliphagus</name>
    <dbReference type="NCBI Taxonomy" id="329406"/>
    <lineage>
        <taxon>Bacteria</taxon>
        <taxon>Pseudomonadati</taxon>
        <taxon>Pseudomonadota</taxon>
        <taxon>Gammaproteobacteria</taxon>
        <taxon>Chromatiales</taxon>
        <taxon>Chromatiaceae</taxon>
        <taxon>Thiorhodococcus</taxon>
    </lineage>
</organism>
<dbReference type="Proteomes" id="UP000471640">
    <property type="component" value="Unassembled WGS sequence"/>
</dbReference>
<keyword evidence="4" id="KW-1185">Reference proteome</keyword>
<comment type="caution">
    <text evidence="3">The sequence shown here is derived from an EMBL/GenBank/DDBJ whole genome shotgun (WGS) entry which is preliminary data.</text>
</comment>
<evidence type="ECO:0000256" key="1">
    <source>
        <dbReference type="SAM" id="Phobius"/>
    </source>
</evidence>
<evidence type="ECO:0000313" key="4">
    <source>
        <dbReference type="Proteomes" id="UP000471640"/>
    </source>
</evidence>
<reference evidence="4" key="1">
    <citation type="journal article" date="2020" name="Microbiol. Resour. Announc.">
        <title>Draft Genome Sequences of Thiorhodococcus mannitoliphagus and Thiorhodococcus minor, Purple Sulfur Photosynthetic Bacteria in the Gammaproteobacterial Family Chromatiaceae.</title>
        <authorList>
            <person name="Aviles F.A."/>
            <person name="Meyer T.E."/>
            <person name="Kyndt J.A."/>
        </authorList>
    </citation>
    <scope>NUCLEOTIDE SEQUENCE [LARGE SCALE GENOMIC DNA]</scope>
    <source>
        <strain evidence="4">DSM 18266</strain>
    </source>
</reference>
<accession>A0A6P1E0I3</accession>
<evidence type="ECO:0000259" key="2">
    <source>
        <dbReference type="Pfam" id="PF14341"/>
    </source>
</evidence>
<gene>
    <name evidence="3" type="ORF">G3480_23785</name>
</gene>
<proteinExistence type="predicted"/>
<sequence>MKTYETPRPQPSRRRQEGVVLVIGLIILLVMTIIGMTAIQTTSLDEHMAGNVRARNVAFQGAEAALRAGESWINATSNQAAATASTNIANPAQWDGTSSPARTGFLSVSTWPADSRPAYSDFASDGPSYHVGPPYEVSPGGIEWGTAPTEPREIYVVTALSRGATDTAIVILQTMYEP</sequence>
<reference evidence="3 4" key="2">
    <citation type="submission" date="2020-02" db="EMBL/GenBank/DDBJ databases">
        <title>Genome sequences of Thiorhodococcus mannitoliphagus and Thiorhodococcus minor, purple sulfur photosynthetic bacteria in the gammaproteobacterial family, Chromatiaceae.</title>
        <authorList>
            <person name="Aviles F.A."/>
            <person name="Meyer T.E."/>
            <person name="Kyndt J.A."/>
        </authorList>
    </citation>
    <scope>NUCLEOTIDE SEQUENCE [LARGE SCALE GENOMIC DNA]</scope>
    <source>
        <strain evidence="3 4">DSM 18266</strain>
    </source>
</reference>
<dbReference type="AlphaFoldDB" id="A0A6P1E0I3"/>
<keyword evidence="1" id="KW-1133">Transmembrane helix</keyword>